<protein>
    <recommendedName>
        <fullName evidence="4">C-type lectin domain-containing protein</fullName>
    </recommendedName>
</protein>
<feature type="domain" description="C-type lectin" evidence="4">
    <location>
        <begin position="194"/>
        <end position="293"/>
    </location>
</feature>
<name>A0ABM5KHS6_DIAVI</name>
<proteinExistence type="predicted"/>
<feature type="signal peptide" evidence="3">
    <location>
        <begin position="1"/>
        <end position="26"/>
    </location>
</feature>
<dbReference type="Gene3D" id="3.10.100.10">
    <property type="entry name" value="Mannose-Binding Protein A, subunit A"/>
    <property type="match status" value="2"/>
</dbReference>
<feature type="compositionally biased region" description="Basic residues" evidence="2">
    <location>
        <begin position="460"/>
        <end position="476"/>
    </location>
</feature>
<evidence type="ECO:0000313" key="5">
    <source>
        <dbReference type="EnsemblMetazoa" id="XP_050509767.1"/>
    </source>
</evidence>
<dbReference type="RefSeq" id="XP_050509767.1">
    <property type="nucleotide sequence ID" value="XM_050653810.1"/>
</dbReference>
<dbReference type="SMART" id="SM00034">
    <property type="entry name" value="CLECT"/>
    <property type="match status" value="1"/>
</dbReference>
<dbReference type="SUPFAM" id="SSF56436">
    <property type="entry name" value="C-type lectin-like"/>
    <property type="match status" value="2"/>
</dbReference>
<feature type="region of interest" description="Disordered" evidence="2">
    <location>
        <begin position="319"/>
        <end position="483"/>
    </location>
</feature>
<evidence type="ECO:0000256" key="1">
    <source>
        <dbReference type="ARBA" id="ARBA00023157"/>
    </source>
</evidence>
<feature type="compositionally biased region" description="Polar residues" evidence="2">
    <location>
        <begin position="341"/>
        <end position="351"/>
    </location>
</feature>
<dbReference type="PROSITE" id="PS00615">
    <property type="entry name" value="C_TYPE_LECTIN_1"/>
    <property type="match status" value="1"/>
</dbReference>
<dbReference type="EnsemblMetazoa" id="XM_050653810.1">
    <property type="protein sequence ID" value="XP_050509767.1"/>
    <property type="gene ID" value="LOC126886778"/>
</dbReference>
<feature type="compositionally biased region" description="Polar residues" evidence="2">
    <location>
        <begin position="400"/>
        <end position="409"/>
    </location>
</feature>
<feature type="compositionally biased region" description="Polar residues" evidence="2">
    <location>
        <begin position="430"/>
        <end position="441"/>
    </location>
</feature>
<dbReference type="InterPro" id="IPR001304">
    <property type="entry name" value="C-type_lectin-like"/>
</dbReference>
<keyword evidence="6" id="KW-1185">Reference proteome</keyword>
<dbReference type="Pfam" id="PF00059">
    <property type="entry name" value="Lectin_C"/>
    <property type="match status" value="2"/>
</dbReference>
<keyword evidence="1" id="KW-1015">Disulfide bond</keyword>
<dbReference type="Proteomes" id="UP001652700">
    <property type="component" value="Unplaced"/>
</dbReference>
<feature type="compositionally biased region" description="Low complexity" evidence="2">
    <location>
        <begin position="352"/>
        <end position="366"/>
    </location>
</feature>
<keyword evidence="3" id="KW-0732">Signal</keyword>
<dbReference type="CDD" id="cd00037">
    <property type="entry name" value="CLECT"/>
    <property type="match status" value="2"/>
</dbReference>
<dbReference type="InterPro" id="IPR018378">
    <property type="entry name" value="C-type_lectin_CS"/>
</dbReference>
<sequence>MMALRKCHLLVTFVFFQICLCNVVKAQDDDEAITKYGLKFQDTENPAFLDGATWCAEQQMKLVSIKSKEKNDAIFKHVAKIDNSSCYYTSAIRTWINGGFYWYDQTRLSFRNFGENLPNNAIDPKTRLGFIVAVRSNGTDLFWEDIDSSTKCKAICEKESQREMDPGPPEPPFPDRLKFQPYLITGKNLTHLICQYNADNRTPVYIRGQKQMDDIKTICKANDDRYPYYLPMERKDINSPFMWDDGTPVTWFPNSIGNSSEKNLCIQIVYKPELDAMVWEDVPCDEDKPVMCGDKPIDTPSTPIDETTIEKVASTTPLTILSTTIETPDTSNTEVDEDATISGNEASSGSASINSNVEETSVSEETQSPNMPLVTPEPTTVSKPETSESISTETKKDNSIPESVTSGGFASSEGAIAPNMPPETPPSGDGSISGSLPASGSGSTGKPIDVSGGSTAGAKQKGKSKRCKCRNRKNKKTHIDTEF</sequence>
<feature type="chain" id="PRO_5047355367" description="C-type lectin domain-containing protein" evidence="3">
    <location>
        <begin position="27"/>
        <end position="483"/>
    </location>
</feature>
<evidence type="ECO:0000259" key="4">
    <source>
        <dbReference type="PROSITE" id="PS50041"/>
    </source>
</evidence>
<evidence type="ECO:0000256" key="2">
    <source>
        <dbReference type="SAM" id="MobiDB-lite"/>
    </source>
</evidence>
<feature type="compositionally biased region" description="Polar residues" evidence="2">
    <location>
        <begin position="377"/>
        <end position="392"/>
    </location>
</feature>
<feature type="domain" description="C-type lectin" evidence="4">
    <location>
        <begin position="55"/>
        <end position="157"/>
    </location>
</feature>
<feature type="compositionally biased region" description="Low complexity" evidence="2">
    <location>
        <begin position="319"/>
        <end position="328"/>
    </location>
</feature>
<accession>A0ABM5KHS6</accession>
<evidence type="ECO:0000256" key="3">
    <source>
        <dbReference type="SAM" id="SignalP"/>
    </source>
</evidence>
<evidence type="ECO:0000313" key="6">
    <source>
        <dbReference type="Proteomes" id="UP001652700"/>
    </source>
</evidence>
<dbReference type="PROSITE" id="PS50041">
    <property type="entry name" value="C_TYPE_LECTIN_2"/>
    <property type="match status" value="2"/>
</dbReference>
<dbReference type="InterPro" id="IPR016186">
    <property type="entry name" value="C-type_lectin-like/link_sf"/>
</dbReference>
<organism evidence="5 6">
    <name type="scientific">Diabrotica virgifera virgifera</name>
    <name type="common">western corn rootworm</name>
    <dbReference type="NCBI Taxonomy" id="50390"/>
    <lineage>
        <taxon>Eukaryota</taxon>
        <taxon>Metazoa</taxon>
        <taxon>Ecdysozoa</taxon>
        <taxon>Arthropoda</taxon>
        <taxon>Hexapoda</taxon>
        <taxon>Insecta</taxon>
        <taxon>Pterygota</taxon>
        <taxon>Neoptera</taxon>
        <taxon>Endopterygota</taxon>
        <taxon>Coleoptera</taxon>
        <taxon>Polyphaga</taxon>
        <taxon>Cucujiformia</taxon>
        <taxon>Chrysomeloidea</taxon>
        <taxon>Chrysomelidae</taxon>
        <taxon>Galerucinae</taxon>
        <taxon>Diabroticina</taxon>
        <taxon>Diabroticites</taxon>
        <taxon>Diabrotica</taxon>
    </lineage>
</organism>
<dbReference type="InterPro" id="IPR016187">
    <property type="entry name" value="CTDL_fold"/>
</dbReference>
<dbReference type="GeneID" id="126886778"/>
<reference evidence="5" key="1">
    <citation type="submission" date="2025-05" db="UniProtKB">
        <authorList>
            <consortium name="EnsemblMetazoa"/>
        </authorList>
    </citation>
    <scope>IDENTIFICATION</scope>
</reference>